<evidence type="ECO:0000256" key="4">
    <source>
        <dbReference type="ARBA" id="ARBA00022598"/>
    </source>
</evidence>
<dbReference type="InterPro" id="IPR036736">
    <property type="entry name" value="ACP-like_sf"/>
</dbReference>
<sequence length="699" mass="75855">MSFETLQELLSHRARTQPDREVFSFLDGRGEKVATLTYGALHQRATAIAAALRPGLKPGETALLLYPSGLEFIAGFFGVLQAGGIPVPLCPPRGKSDVRRVATTRANAKAQVVLTSNELLPLLRPMSGLPDWSTVQWVASDALPATAPDASLGEPPPARSSDTAYLQYTSGSTAAPKGVMITHRNALFNATDIQQSLGLTEDGLVVSWLPMFHDFGMVFTLFAVLMSGARAVLLAPETFIKDPLTWLRALSEHRATHTGSPNFGYQRCVTHVAPEHRKDLDLSALRCAVSGSEPIRYETLRAFADAYKGVGFSYDVFDCGFGLAESTLRVTTGQRSRVLALHRDELERGAVTPVEETSPHCRQLVSCGKTSHGERPHEMRLEIVDPRTRQPSPPGKVGHVWVAGPSVSPGYYENPEATRATFHNEFAGGDGTKFLDTGDLGFLDHGELFITGRAKELIIIRGENHYPQDIESTAVTAMPRLRDDSTVAISAERETENSIVLLAEAPDDAGAEDVTELAAPVARAISESHGLTLSRFVLVAKRSLPRTTSGKLQRLQSKEAWLRGDLSVLATWENARGGDVDTAPAVAPELDGLHWRAIESWGRAWLARQLRLPDAHVTAQTPFTHLGLSSVDALAFSGALERLLGRKVPATTFFDHPTLRDLAQSLQQAAGDVAPAAAPTDVVSELEQELQRAEQRIKH</sequence>
<dbReference type="InterPro" id="IPR020806">
    <property type="entry name" value="PKS_PP-bd"/>
</dbReference>
<dbReference type="GO" id="GO:0008610">
    <property type="term" value="P:lipid biosynthetic process"/>
    <property type="evidence" value="ECO:0007669"/>
    <property type="project" value="InterPro"/>
</dbReference>
<evidence type="ECO:0000259" key="7">
    <source>
        <dbReference type="PROSITE" id="PS50075"/>
    </source>
</evidence>
<dbReference type="Pfam" id="PF00501">
    <property type="entry name" value="AMP-binding"/>
    <property type="match status" value="1"/>
</dbReference>
<dbReference type="Gene3D" id="1.10.1200.10">
    <property type="entry name" value="ACP-like"/>
    <property type="match status" value="1"/>
</dbReference>
<dbReference type="SUPFAM" id="SSF56801">
    <property type="entry name" value="Acetyl-CoA synthetase-like"/>
    <property type="match status" value="1"/>
</dbReference>
<reference evidence="8 9" key="1">
    <citation type="journal article" date="2019" name="Science">
        <title>Social genes are selection hotspots in kin groups of a soil microbe.</title>
        <authorList>
            <person name="Wielgoss S."/>
            <person name="Wolfensberger R."/>
            <person name="Sun L."/>
            <person name="Fiegna F."/>
            <person name="Velicer G.J."/>
        </authorList>
    </citation>
    <scope>NUCLEOTIDE SEQUENCE [LARGE SCALE GENOMIC DNA]</scope>
    <source>
        <strain evidence="8 9">MC3.5.9c15</strain>
    </source>
</reference>
<proteinExistence type="inferred from homology"/>
<dbReference type="InterPro" id="IPR045851">
    <property type="entry name" value="AMP-bd_C_sf"/>
</dbReference>
<dbReference type="AlphaFoldDB" id="A0AAE6KSK7"/>
<dbReference type="Gene3D" id="3.30.300.30">
    <property type="match status" value="1"/>
</dbReference>
<keyword evidence="4" id="KW-0436">Ligase</keyword>
<evidence type="ECO:0000256" key="2">
    <source>
        <dbReference type="ARBA" id="ARBA00022450"/>
    </source>
</evidence>
<evidence type="ECO:0000256" key="1">
    <source>
        <dbReference type="ARBA" id="ARBA00006432"/>
    </source>
</evidence>
<dbReference type="InterPro" id="IPR040097">
    <property type="entry name" value="FAAL/FAAC"/>
</dbReference>
<dbReference type="PROSITE" id="PS50075">
    <property type="entry name" value="CARRIER"/>
    <property type="match status" value="1"/>
</dbReference>
<dbReference type="PANTHER" id="PTHR22754">
    <property type="entry name" value="DISCO-INTERACTING PROTEIN 2 DIP2 -RELATED"/>
    <property type="match status" value="1"/>
</dbReference>
<organism evidence="8 9">
    <name type="scientific">Myxococcus xanthus</name>
    <dbReference type="NCBI Taxonomy" id="34"/>
    <lineage>
        <taxon>Bacteria</taxon>
        <taxon>Pseudomonadati</taxon>
        <taxon>Myxococcota</taxon>
        <taxon>Myxococcia</taxon>
        <taxon>Myxococcales</taxon>
        <taxon>Cystobacterineae</taxon>
        <taxon>Myxococcaceae</taxon>
        <taxon>Myxococcus</taxon>
    </lineage>
</organism>
<dbReference type="CDD" id="cd05931">
    <property type="entry name" value="FAAL"/>
    <property type="match status" value="1"/>
</dbReference>
<dbReference type="Pfam" id="PF00550">
    <property type="entry name" value="PP-binding"/>
    <property type="match status" value="1"/>
</dbReference>
<dbReference type="InterPro" id="IPR025110">
    <property type="entry name" value="AMP-bd_C"/>
</dbReference>
<name>A0AAE6KSK7_MYXXA</name>
<keyword evidence="3" id="KW-0597">Phosphoprotein</keyword>
<accession>A0AAE6KSK7</accession>
<dbReference type="GO" id="GO:0071766">
    <property type="term" value="P:Actinobacterium-type cell wall biogenesis"/>
    <property type="evidence" value="ECO:0007669"/>
    <property type="project" value="UniProtKB-ARBA"/>
</dbReference>
<evidence type="ECO:0000256" key="6">
    <source>
        <dbReference type="ARBA" id="ARBA00023098"/>
    </source>
</evidence>
<dbReference type="GO" id="GO:0031177">
    <property type="term" value="F:phosphopantetheine binding"/>
    <property type="evidence" value="ECO:0007669"/>
    <property type="project" value="InterPro"/>
</dbReference>
<gene>
    <name evidence="8" type="ORF">BHS09_15840</name>
</gene>
<protein>
    <recommendedName>
        <fullName evidence="7">Carrier domain-containing protein</fullName>
    </recommendedName>
</protein>
<dbReference type="Pfam" id="PF23024">
    <property type="entry name" value="AMP-dom_DIP2-like"/>
    <property type="match status" value="1"/>
</dbReference>
<dbReference type="RefSeq" id="WP_140798310.1">
    <property type="nucleotide sequence ID" value="NZ_CP017173.1"/>
</dbReference>
<keyword evidence="6" id="KW-0443">Lipid metabolism</keyword>
<evidence type="ECO:0000256" key="3">
    <source>
        <dbReference type="ARBA" id="ARBA00022553"/>
    </source>
</evidence>
<feature type="domain" description="Carrier" evidence="7">
    <location>
        <begin position="596"/>
        <end position="670"/>
    </location>
</feature>
<dbReference type="PANTHER" id="PTHR22754:SF32">
    <property type="entry name" value="DISCO-INTERACTING PROTEIN 2"/>
    <property type="match status" value="1"/>
</dbReference>
<evidence type="ECO:0000256" key="5">
    <source>
        <dbReference type="ARBA" id="ARBA00022832"/>
    </source>
</evidence>
<dbReference type="GO" id="GO:0016874">
    <property type="term" value="F:ligase activity"/>
    <property type="evidence" value="ECO:0007669"/>
    <property type="project" value="UniProtKB-KW"/>
</dbReference>
<dbReference type="InterPro" id="IPR009081">
    <property type="entry name" value="PP-bd_ACP"/>
</dbReference>
<keyword evidence="2" id="KW-0596">Phosphopantetheine</keyword>
<evidence type="ECO:0000313" key="8">
    <source>
        <dbReference type="EMBL" id="QDE68331.1"/>
    </source>
</evidence>
<dbReference type="GO" id="GO:0006631">
    <property type="term" value="P:fatty acid metabolic process"/>
    <property type="evidence" value="ECO:0007669"/>
    <property type="project" value="UniProtKB-KW"/>
</dbReference>
<dbReference type="Gene3D" id="3.40.50.12780">
    <property type="entry name" value="N-terminal domain of ligase-like"/>
    <property type="match status" value="1"/>
</dbReference>
<dbReference type="FunFam" id="3.40.50.12780:FF:000013">
    <property type="entry name" value="Long-chain-fatty-acid--AMP ligase FadD32"/>
    <property type="match status" value="1"/>
</dbReference>
<dbReference type="SUPFAM" id="SSF47336">
    <property type="entry name" value="ACP-like"/>
    <property type="match status" value="1"/>
</dbReference>
<evidence type="ECO:0000313" key="9">
    <source>
        <dbReference type="Proteomes" id="UP000320179"/>
    </source>
</evidence>
<dbReference type="EMBL" id="CP017174">
    <property type="protein sequence ID" value="QDE68331.1"/>
    <property type="molecule type" value="Genomic_DNA"/>
</dbReference>
<comment type="similarity">
    <text evidence="1">Belongs to the ATP-dependent AMP-binding enzyme family.</text>
</comment>
<dbReference type="SMART" id="SM01294">
    <property type="entry name" value="PKS_PP_betabranch"/>
    <property type="match status" value="1"/>
</dbReference>
<dbReference type="SMART" id="SM00823">
    <property type="entry name" value="PKS_PP"/>
    <property type="match status" value="1"/>
</dbReference>
<dbReference type="InterPro" id="IPR042099">
    <property type="entry name" value="ANL_N_sf"/>
</dbReference>
<dbReference type="Proteomes" id="UP000320179">
    <property type="component" value="Chromosome"/>
</dbReference>
<dbReference type="InterPro" id="IPR000873">
    <property type="entry name" value="AMP-dep_synth/lig_dom"/>
</dbReference>
<keyword evidence="5" id="KW-0276">Fatty acid metabolism</keyword>